<evidence type="ECO:0000256" key="3">
    <source>
        <dbReference type="ARBA" id="ARBA00022793"/>
    </source>
</evidence>
<comment type="similarity">
    <text evidence="7">Belongs to the OMP decarboxylase family. Type 1 subfamily.</text>
</comment>
<dbReference type="EC" id="4.1.1.23" evidence="7"/>
<feature type="binding site" evidence="7">
    <location>
        <position position="210"/>
    </location>
    <ligand>
        <name>substrate</name>
    </ligand>
</feature>
<feature type="binding site" evidence="7">
    <location>
        <position position="119"/>
    </location>
    <ligand>
        <name>substrate</name>
    </ligand>
</feature>
<evidence type="ECO:0000256" key="7">
    <source>
        <dbReference type="HAMAP-Rule" id="MF_01200"/>
    </source>
</evidence>
<feature type="binding site" evidence="7">
    <location>
        <position position="9"/>
    </location>
    <ligand>
        <name>substrate</name>
    </ligand>
</feature>
<dbReference type="InterPro" id="IPR013785">
    <property type="entry name" value="Aldolase_TIM"/>
</dbReference>
<reference evidence="11" key="1">
    <citation type="journal article" date="2019" name="Int. J. Syst. Evol. Microbiol.">
        <title>The Global Catalogue of Microorganisms (GCM) 10K type strain sequencing project: providing services to taxonomists for standard genome sequencing and annotation.</title>
        <authorList>
            <consortium name="The Broad Institute Genomics Platform"/>
            <consortium name="The Broad Institute Genome Sequencing Center for Infectious Disease"/>
            <person name="Wu L."/>
            <person name="Ma J."/>
        </authorList>
    </citation>
    <scope>NUCLEOTIDE SEQUENCE [LARGE SCALE GENOMIC DNA]</scope>
    <source>
        <strain evidence="11">CGMCC 4.1621</strain>
    </source>
</reference>
<feature type="active site" description="Proton donor" evidence="7">
    <location>
        <position position="60"/>
    </location>
</feature>
<protein>
    <recommendedName>
        <fullName evidence="7">Orotidine 5'-phosphate decarboxylase</fullName>
        <ecNumber evidence="7">4.1.1.23</ecNumber>
    </recommendedName>
    <alternativeName>
        <fullName evidence="7">OMP decarboxylase</fullName>
        <shortName evidence="7">OMPDCase</shortName>
        <shortName evidence="7">OMPdecase</shortName>
    </alternativeName>
</protein>
<evidence type="ECO:0000259" key="9">
    <source>
        <dbReference type="SMART" id="SM00934"/>
    </source>
</evidence>
<dbReference type="PANTHER" id="PTHR32119:SF2">
    <property type="entry name" value="OROTIDINE 5'-PHOSPHATE DECARBOXYLASE"/>
    <property type="match status" value="1"/>
</dbReference>
<evidence type="ECO:0000256" key="6">
    <source>
        <dbReference type="ARBA" id="ARBA00049157"/>
    </source>
</evidence>
<evidence type="ECO:0000256" key="2">
    <source>
        <dbReference type="ARBA" id="ARBA00004861"/>
    </source>
</evidence>
<dbReference type="InterPro" id="IPR047596">
    <property type="entry name" value="OMPdecase_bac"/>
</dbReference>
<feature type="binding site" evidence="7">
    <location>
        <position position="31"/>
    </location>
    <ligand>
        <name>substrate</name>
    </ligand>
</feature>
<gene>
    <name evidence="7 10" type="primary">pyrF</name>
    <name evidence="10" type="ORF">ACFQIC_05290</name>
</gene>
<dbReference type="Gene3D" id="3.20.20.70">
    <property type="entry name" value="Aldolase class I"/>
    <property type="match status" value="1"/>
</dbReference>
<dbReference type="PANTHER" id="PTHR32119">
    <property type="entry name" value="OROTIDINE 5'-PHOSPHATE DECARBOXYLASE"/>
    <property type="match status" value="1"/>
</dbReference>
<comment type="pathway">
    <text evidence="2 7 8">Pyrimidine metabolism; UMP biosynthesis via de novo pathway; UMP from orotate: step 2/2.</text>
</comment>
<dbReference type="SMART" id="SM00934">
    <property type="entry name" value="OMPdecase"/>
    <property type="match status" value="1"/>
</dbReference>
<dbReference type="InterPro" id="IPR011060">
    <property type="entry name" value="RibuloseP-bd_barrel"/>
</dbReference>
<dbReference type="HAMAP" id="MF_01200_B">
    <property type="entry name" value="OMPdecase_type1_B"/>
    <property type="match status" value="1"/>
</dbReference>
<keyword evidence="3 7" id="KW-0210">Decarboxylase</keyword>
<keyword evidence="4 7" id="KW-0665">Pyrimidine biosynthesis</keyword>
<name>A0ABW2EK62_9BACI</name>
<dbReference type="InterPro" id="IPR018089">
    <property type="entry name" value="OMPdecase_AS"/>
</dbReference>
<dbReference type="PROSITE" id="PS00156">
    <property type="entry name" value="OMPDECASE"/>
    <property type="match status" value="1"/>
</dbReference>
<dbReference type="EMBL" id="JBHSZV010000013">
    <property type="protein sequence ID" value="MFC7061271.1"/>
    <property type="molecule type" value="Genomic_DNA"/>
</dbReference>
<comment type="catalytic activity">
    <reaction evidence="6 7 8">
        <text>orotidine 5'-phosphate + H(+) = UMP + CO2</text>
        <dbReference type="Rhea" id="RHEA:11596"/>
        <dbReference type="ChEBI" id="CHEBI:15378"/>
        <dbReference type="ChEBI" id="CHEBI:16526"/>
        <dbReference type="ChEBI" id="CHEBI:57538"/>
        <dbReference type="ChEBI" id="CHEBI:57865"/>
        <dbReference type="EC" id="4.1.1.23"/>
    </reaction>
</comment>
<accession>A0ABW2EK62</accession>
<sequence length="242" mass="26895">MNPLYVALDFENKQQTLKFLEMNDLAKVPVKVGMELFYKEGPSIIKELKQSEHPVFLDLKLHDIPATVKRAMKNLASLEVDVVNVHTQGGSRMIESAIEGLTEGSQGDRPLLLAVTQLTSTDETMLKKELLTNHSMEEVVAHYAQLSKNSGADGVVCSVKEVKQIEKNCGSDFLKLTPGIRQADDDLHDQVRVATPYEAGLTGSQSIVVGRSITQAKDPRRTYDQIKEEFLHGKKQYRGSVT</sequence>
<comment type="caution">
    <text evidence="10">The sequence shown here is derived from an EMBL/GenBank/DDBJ whole genome shotgun (WGS) entry which is preliminary data.</text>
</comment>
<organism evidence="10 11">
    <name type="scientific">Halobacillus seohaensis</name>
    <dbReference type="NCBI Taxonomy" id="447421"/>
    <lineage>
        <taxon>Bacteria</taxon>
        <taxon>Bacillati</taxon>
        <taxon>Bacillota</taxon>
        <taxon>Bacilli</taxon>
        <taxon>Bacillales</taxon>
        <taxon>Bacillaceae</taxon>
        <taxon>Halobacillus</taxon>
    </lineage>
</organism>
<feature type="binding site" evidence="7">
    <location>
        <position position="190"/>
    </location>
    <ligand>
        <name>substrate</name>
    </ligand>
</feature>
<feature type="domain" description="Orotidine 5'-phosphate decarboxylase" evidence="9">
    <location>
        <begin position="3"/>
        <end position="226"/>
    </location>
</feature>
<dbReference type="SUPFAM" id="SSF51366">
    <property type="entry name" value="Ribulose-phoshate binding barrel"/>
    <property type="match status" value="1"/>
</dbReference>
<feature type="binding site" evidence="7">
    <location>
        <begin position="58"/>
        <end position="67"/>
    </location>
    <ligand>
        <name>substrate</name>
    </ligand>
</feature>
<comment type="function">
    <text evidence="1 7">Catalyzes the decarboxylation of orotidine 5'-monophosphate (OMP) to uridine 5'-monophosphate (UMP).</text>
</comment>
<evidence type="ECO:0000256" key="8">
    <source>
        <dbReference type="RuleBase" id="RU000512"/>
    </source>
</evidence>
<evidence type="ECO:0000256" key="4">
    <source>
        <dbReference type="ARBA" id="ARBA00022975"/>
    </source>
</evidence>
<proteinExistence type="inferred from homology"/>
<evidence type="ECO:0000313" key="10">
    <source>
        <dbReference type="EMBL" id="MFC7061271.1"/>
    </source>
</evidence>
<dbReference type="RefSeq" id="WP_390216990.1">
    <property type="nucleotide sequence ID" value="NZ_JBHSZV010000013.1"/>
</dbReference>
<dbReference type="Proteomes" id="UP001596410">
    <property type="component" value="Unassembled WGS sequence"/>
</dbReference>
<dbReference type="InterPro" id="IPR001754">
    <property type="entry name" value="OMPdeCOase_dom"/>
</dbReference>
<dbReference type="Pfam" id="PF00215">
    <property type="entry name" value="OMPdecase"/>
    <property type="match status" value="1"/>
</dbReference>
<evidence type="ECO:0000313" key="11">
    <source>
        <dbReference type="Proteomes" id="UP001596410"/>
    </source>
</evidence>
<comment type="subunit">
    <text evidence="7">Homodimer.</text>
</comment>
<evidence type="ECO:0000256" key="1">
    <source>
        <dbReference type="ARBA" id="ARBA00002356"/>
    </source>
</evidence>
<dbReference type="InterPro" id="IPR014732">
    <property type="entry name" value="OMPdecase"/>
</dbReference>
<keyword evidence="11" id="KW-1185">Reference proteome</keyword>
<dbReference type="CDD" id="cd04725">
    <property type="entry name" value="OMP_decarboxylase_like"/>
    <property type="match status" value="1"/>
</dbReference>
<feature type="binding site" evidence="7">
    <location>
        <position position="211"/>
    </location>
    <ligand>
        <name>substrate</name>
    </ligand>
</feature>
<dbReference type="GO" id="GO:0004590">
    <property type="term" value="F:orotidine-5'-phosphate decarboxylase activity"/>
    <property type="evidence" value="ECO:0007669"/>
    <property type="project" value="UniProtKB-EC"/>
</dbReference>
<dbReference type="NCBIfam" id="NF001273">
    <property type="entry name" value="PRK00230.1"/>
    <property type="match status" value="1"/>
</dbReference>
<dbReference type="NCBIfam" id="TIGR01740">
    <property type="entry name" value="pyrF"/>
    <property type="match status" value="1"/>
</dbReference>
<evidence type="ECO:0000256" key="5">
    <source>
        <dbReference type="ARBA" id="ARBA00023239"/>
    </source>
</evidence>
<keyword evidence="5 7" id="KW-0456">Lyase</keyword>
<feature type="binding site" evidence="7">
    <location>
        <position position="181"/>
    </location>
    <ligand>
        <name>substrate</name>
    </ligand>
</feature>